<dbReference type="SUPFAM" id="SSF51306">
    <property type="entry name" value="LexA/Signal peptidase"/>
    <property type="match status" value="1"/>
</dbReference>
<comment type="caution">
    <text evidence="10">The sequence shown here is derived from an EMBL/GenBank/DDBJ whole genome shotgun (WGS) entry which is preliminary data.</text>
</comment>
<evidence type="ECO:0000256" key="1">
    <source>
        <dbReference type="ARBA" id="ARBA00000677"/>
    </source>
</evidence>
<feature type="transmembrane region" description="Helical" evidence="7">
    <location>
        <begin position="6"/>
        <end position="26"/>
    </location>
</feature>
<comment type="similarity">
    <text evidence="2 8">Belongs to the peptidase S26 family.</text>
</comment>
<evidence type="ECO:0000256" key="5">
    <source>
        <dbReference type="ARBA" id="ARBA00022670"/>
    </source>
</evidence>
<protein>
    <recommendedName>
        <fullName evidence="4 7">Signal peptidase I</fullName>
        <ecNumber evidence="3 7">3.4.21.89</ecNumber>
    </recommendedName>
</protein>
<dbReference type="InterPro" id="IPR000223">
    <property type="entry name" value="Pept_S26A_signal_pept_1"/>
</dbReference>
<dbReference type="InterPro" id="IPR036286">
    <property type="entry name" value="LexA/Signal_pep-like_sf"/>
</dbReference>
<dbReference type="PANTHER" id="PTHR43390:SF1">
    <property type="entry name" value="CHLOROPLAST PROCESSING PEPTIDASE"/>
    <property type="match status" value="1"/>
</dbReference>
<dbReference type="InterPro" id="IPR019533">
    <property type="entry name" value="Peptidase_S26"/>
</dbReference>
<evidence type="ECO:0000256" key="2">
    <source>
        <dbReference type="ARBA" id="ARBA00009370"/>
    </source>
</evidence>
<dbReference type="Proteomes" id="UP001595533">
    <property type="component" value="Unassembled WGS sequence"/>
</dbReference>
<keyword evidence="7" id="KW-0812">Transmembrane</keyword>
<dbReference type="PROSITE" id="PS00761">
    <property type="entry name" value="SPASE_I_3"/>
    <property type="match status" value="1"/>
</dbReference>
<dbReference type="EMBL" id="JBHRTS010000003">
    <property type="protein sequence ID" value="MFC3193681.1"/>
    <property type="molecule type" value="Genomic_DNA"/>
</dbReference>
<keyword evidence="6 7" id="KW-0378">Hydrolase</keyword>
<keyword evidence="7" id="KW-0472">Membrane</keyword>
<sequence length="268" mass="31036">MSDVHFDFEAFLAIASLVTFICWITAKIKFQGKEPDNQGFMTSVIAFGYSFFPVFIFVLVVRTFVFEPFRIPSGSMMPTLLTGDFIYVNKFSYGLKMPVFHNTLIEVGHPERGDVVVFRYPPNPKDDYIKRVIAVPGDQVFYDAKRKMVYLNGEPVKQDVDGQYEGFLDSNPSDRRMNIQKTEYLTDEGHKLLTVNGANQQKNFKYTSLKVPEGHYFVMGDNRDNSSDSRVWGLVPERNLVGEAKFIWMHWRIPHFWEGLKRIGTRIK</sequence>
<keyword evidence="5 7" id="KW-0645">Protease</keyword>
<dbReference type="PROSITE" id="PS00501">
    <property type="entry name" value="SPASE_I_1"/>
    <property type="match status" value="1"/>
</dbReference>
<dbReference type="CDD" id="cd06530">
    <property type="entry name" value="S26_SPase_I"/>
    <property type="match status" value="1"/>
</dbReference>
<dbReference type="GO" id="GO:0009003">
    <property type="term" value="F:signal peptidase activity"/>
    <property type="evidence" value="ECO:0007669"/>
    <property type="project" value="UniProtKB-EC"/>
</dbReference>
<evidence type="ECO:0000256" key="4">
    <source>
        <dbReference type="ARBA" id="ARBA00019232"/>
    </source>
</evidence>
<evidence type="ECO:0000256" key="3">
    <source>
        <dbReference type="ARBA" id="ARBA00013208"/>
    </source>
</evidence>
<evidence type="ECO:0000256" key="6">
    <source>
        <dbReference type="ARBA" id="ARBA00022801"/>
    </source>
</evidence>
<feature type="transmembrane region" description="Helical" evidence="7">
    <location>
        <begin position="38"/>
        <end position="61"/>
    </location>
</feature>
<reference evidence="11" key="1">
    <citation type="journal article" date="2019" name="Int. J. Syst. Evol. Microbiol.">
        <title>The Global Catalogue of Microorganisms (GCM) 10K type strain sequencing project: providing services to taxonomists for standard genome sequencing and annotation.</title>
        <authorList>
            <consortium name="The Broad Institute Genomics Platform"/>
            <consortium name="The Broad Institute Genome Sequencing Center for Infectious Disease"/>
            <person name="Wu L."/>
            <person name="Ma J."/>
        </authorList>
    </citation>
    <scope>NUCLEOTIDE SEQUENCE [LARGE SCALE GENOMIC DNA]</scope>
    <source>
        <strain evidence="11">KCTC 42953</strain>
    </source>
</reference>
<dbReference type="EC" id="3.4.21.89" evidence="3 7"/>
<dbReference type="Gene3D" id="2.10.109.10">
    <property type="entry name" value="Umud Fragment, subunit A"/>
    <property type="match status" value="1"/>
</dbReference>
<dbReference type="Pfam" id="PF10502">
    <property type="entry name" value="Peptidase_S26"/>
    <property type="match status" value="1"/>
</dbReference>
<dbReference type="PANTHER" id="PTHR43390">
    <property type="entry name" value="SIGNAL PEPTIDASE I"/>
    <property type="match status" value="1"/>
</dbReference>
<keyword evidence="7" id="KW-1133">Transmembrane helix</keyword>
<name>A0ABV7J698_9GAMM</name>
<dbReference type="RefSeq" id="WP_077411511.1">
    <property type="nucleotide sequence ID" value="NZ_JBHRTS010000003.1"/>
</dbReference>
<dbReference type="InterPro" id="IPR019757">
    <property type="entry name" value="Pept_S26A_signal_pept_1_Lys-AS"/>
</dbReference>
<accession>A0ABV7J698</accession>
<gene>
    <name evidence="10" type="primary">lepB</name>
    <name evidence="10" type="ORF">ACFODZ_05465</name>
</gene>
<comment type="catalytic activity">
    <reaction evidence="1 7">
        <text>Cleavage of hydrophobic, N-terminal signal or leader sequences from secreted and periplasmic proteins.</text>
        <dbReference type="EC" id="3.4.21.89"/>
    </reaction>
</comment>
<feature type="domain" description="Peptidase S26" evidence="9">
    <location>
        <begin position="46"/>
        <end position="249"/>
    </location>
</feature>
<evidence type="ECO:0000313" key="11">
    <source>
        <dbReference type="Proteomes" id="UP001595533"/>
    </source>
</evidence>
<dbReference type="PRINTS" id="PR00727">
    <property type="entry name" value="LEADERPTASE"/>
</dbReference>
<evidence type="ECO:0000256" key="7">
    <source>
        <dbReference type="RuleBase" id="RU003993"/>
    </source>
</evidence>
<dbReference type="InterPro" id="IPR019758">
    <property type="entry name" value="Pept_S26A_signal_pept_1_CS"/>
</dbReference>
<dbReference type="PROSITE" id="PS00760">
    <property type="entry name" value="SPASE_I_2"/>
    <property type="match status" value="1"/>
</dbReference>
<evidence type="ECO:0000256" key="8">
    <source>
        <dbReference type="RuleBase" id="RU362042"/>
    </source>
</evidence>
<comment type="subcellular location">
    <subcellularLocation>
        <location evidence="8">Membrane</location>
        <topology evidence="8">Multi-pass membrane protein</topology>
    </subcellularLocation>
</comment>
<dbReference type="NCBIfam" id="TIGR02227">
    <property type="entry name" value="sigpep_I_bact"/>
    <property type="match status" value="1"/>
</dbReference>
<organism evidence="10 11">
    <name type="scientific">Marinicella sediminis</name>
    <dbReference type="NCBI Taxonomy" id="1792834"/>
    <lineage>
        <taxon>Bacteria</taxon>
        <taxon>Pseudomonadati</taxon>
        <taxon>Pseudomonadota</taxon>
        <taxon>Gammaproteobacteria</taxon>
        <taxon>Lysobacterales</taxon>
        <taxon>Marinicellaceae</taxon>
        <taxon>Marinicella</taxon>
    </lineage>
</organism>
<proteinExistence type="inferred from homology"/>
<evidence type="ECO:0000313" key="10">
    <source>
        <dbReference type="EMBL" id="MFC3193681.1"/>
    </source>
</evidence>
<keyword evidence="11" id="KW-1185">Reference proteome</keyword>
<dbReference type="InterPro" id="IPR019756">
    <property type="entry name" value="Pept_S26A_signal_pept_1_Ser-AS"/>
</dbReference>
<evidence type="ECO:0000259" key="9">
    <source>
        <dbReference type="Pfam" id="PF10502"/>
    </source>
</evidence>